<feature type="compositionally biased region" description="Low complexity" evidence="1">
    <location>
        <begin position="129"/>
        <end position="140"/>
    </location>
</feature>
<dbReference type="AlphaFoldDB" id="A0A9P4QUW8"/>
<organism evidence="2 3">
    <name type="scientific">Polyplosphaeria fusca</name>
    <dbReference type="NCBI Taxonomy" id="682080"/>
    <lineage>
        <taxon>Eukaryota</taxon>
        <taxon>Fungi</taxon>
        <taxon>Dikarya</taxon>
        <taxon>Ascomycota</taxon>
        <taxon>Pezizomycotina</taxon>
        <taxon>Dothideomycetes</taxon>
        <taxon>Pleosporomycetidae</taxon>
        <taxon>Pleosporales</taxon>
        <taxon>Tetraplosphaeriaceae</taxon>
        <taxon>Polyplosphaeria</taxon>
    </lineage>
</organism>
<accession>A0A9P4QUW8</accession>
<keyword evidence="3" id="KW-1185">Reference proteome</keyword>
<feature type="region of interest" description="Disordered" evidence="1">
    <location>
        <begin position="108"/>
        <end position="173"/>
    </location>
</feature>
<evidence type="ECO:0000313" key="2">
    <source>
        <dbReference type="EMBL" id="KAF2734192.1"/>
    </source>
</evidence>
<feature type="region of interest" description="Disordered" evidence="1">
    <location>
        <begin position="305"/>
        <end position="363"/>
    </location>
</feature>
<feature type="compositionally biased region" description="Pro residues" evidence="1">
    <location>
        <begin position="314"/>
        <end position="326"/>
    </location>
</feature>
<feature type="compositionally biased region" description="Basic and acidic residues" evidence="1">
    <location>
        <begin position="147"/>
        <end position="160"/>
    </location>
</feature>
<comment type="caution">
    <text evidence="2">The sequence shown here is derived from an EMBL/GenBank/DDBJ whole genome shotgun (WGS) entry which is preliminary data.</text>
</comment>
<gene>
    <name evidence="2" type="ORF">EJ04DRAFT_577100</name>
</gene>
<evidence type="ECO:0000256" key="1">
    <source>
        <dbReference type="SAM" id="MobiDB-lite"/>
    </source>
</evidence>
<name>A0A9P4QUW8_9PLEO</name>
<reference evidence="2" key="1">
    <citation type="journal article" date="2020" name="Stud. Mycol.">
        <title>101 Dothideomycetes genomes: a test case for predicting lifestyles and emergence of pathogens.</title>
        <authorList>
            <person name="Haridas S."/>
            <person name="Albert R."/>
            <person name="Binder M."/>
            <person name="Bloem J."/>
            <person name="Labutti K."/>
            <person name="Salamov A."/>
            <person name="Andreopoulos B."/>
            <person name="Baker S."/>
            <person name="Barry K."/>
            <person name="Bills G."/>
            <person name="Bluhm B."/>
            <person name="Cannon C."/>
            <person name="Castanera R."/>
            <person name="Culley D."/>
            <person name="Daum C."/>
            <person name="Ezra D."/>
            <person name="Gonzalez J."/>
            <person name="Henrissat B."/>
            <person name="Kuo A."/>
            <person name="Liang C."/>
            <person name="Lipzen A."/>
            <person name="Lutzoni F."/>
            <person name="Magnuson J."/>
            <person name="Mondo S."/>
            <person name="Nolan M."/>
            <person name="Ohm R."/>
            <person name="Pangilinan J."/>
            <person name="Park H.-J."/>
            <person name="Ramirez L."/>
            <person name="Alfaro M."/>
            <person name="Sun H."/>
            <person name="Tritt A."/>
            <person name="Yoshinaga Y."/>
            <person name="Zwiers L.-H."/>
            <person name="Turgeon B."/>
            <person name="Goodwin S."/>
            <person name="Spatafora J."/>
            <person name="Crous P."/>
            <person name="Grigoriev I."/>
        </authorList>
    </citation>
    <scope>NUCLEOTIDE SEQUENCE</scope>
    <source>
        <strain evidence="2">CBS 125425</strain>
    </source>
</reference>
<dbReference type="Proteomes" id="UP000799444">
    <property type="component" value="Unassembled WGS sequence"/>
</dbReference>
<proteinExistence type="predicted"/>
<protein>
    <submittedName>
        <fullName evidence="2">Uncharacterized protein</fullName>
    </submittedName>
</protein>
<sequence length="474" mass="51656">MPNMSSSDRQHLGKLDPNVLASITVNGAVSQGQEYMRNSHRGDVNRPIKKATGAVGRHQMATLLNSNMEQNQEEPNIAAINSSRSTFTMDIRRRPLQKQAIRSLQNCVMTPDSDPASPIQGVLNKQPASPKNSTSITSTSPPYPWLRSDDLPKSSSERHPPSTRSETSQNTDDDALQIFIDTIEQKKNALPSTSPPAYLRLPNFASKLIPNPSQNGSQTASTSLIPSSISFLYQSAVNSHHVPHGPISPNLNLSTHSSSILSTTKPFTHYLTESELYLTHGFSKPDIDAPIPMDNCWGLQRHLSAQNSTTDPPLASPPPPPPPPPAADAKPISPQAEVQASPPRPRTLRADTDGHFVPSTAGDDWHLLHQHPAHLPIYPGQYAPRHAALSTAIPSAENGGTLYGGAAGWGRRVWGWWCGEKKEGEKEGEGDEEDGICVFPVRGVRRGGGRTREEEDLYRRVVGGMKGEEGERVW</sequence>
<dbReference type="EMBL" id="ML996151">
    <property type="protein sequence ID" value="KAF2734192.1"/>
    <property type="molecule type" value="Genomic_DNA"/>
</dbReference>
<evidence type="ECO:0000313" key="3">
    <source>
        <dbReference type="Proteomes" id="UP000799444"/>
    </source>
</evidence>